<dbReference type="Proteomes" id="UP001249240">
    <property type="component" value="Unassembled WGS sequence"/>
</dbReference>
<name>A0AAW8T3E2_9ENTE</name>
<feature type="chain" id="PRO_5044004224" evidence="1">
    <location>
        <begin position="27"/>
        <end position="156"/>
    </location>
</feature>
<comment type="caution">
    <text evidence="3">The sequence shown here is derived from an EMBL/GenBank/DDBJ whole genome shotgun (WGS) entry which is preliminary data.</text>
</comment>
<dbReference type="AlphaFoldDB" id="A0AAW8T3E2"/>
<dbReference type="PROSITE" id="PS51257">
    <property type="entry name" value="PROKAR_LIPOPROTEIN"/>
    <property type="match status" value="1"/>
</dbReference>
<proteinExistence type="predicted"/>
<protein>
    <submittedName>
        <fullName evidence="3">Cyclophilin-like fold protein</fullName>
    </submittedName>
</protein>
<reference evidence="3" key="1">
    <citation type="submission" date="2023-03" db="EMBL/GenBank/DDBJ databases">
        <authorList>
            <person name="Shen W."/>
            <person name="Cai J."/>
        </authorList>
    </citation>
    <scope>NUCLEOTIDE SEQUENCE</scope>
    <source>
        <strain evidence="3">B646-2</strain>
    </source>
</reference>
<organism evidence="3 4">
    <name type="scientific">Enterococcus raffinosus</name>
    <dbReference type="NCBI Taxonomy" id="71452"/>
    <lineage>
        <taxon>Bacteria</taxon>
        <taxon>Bacillati</taxon>
        <taxon>Bacillota</taxon>
        <taxon>Bacilli</taxon>
        <taxon>Lactobacillales</taxon>
        <taxon>Enterococcaceae</taxon>
        <taxon>Enterococcus</taxon>
    </lineage>
</organism>
<gene>
    <name evidence="3" type="ORF">P7D78_14330</name>
</gene>
<evidence type="ECO:0000313" key="4">
    <source>
        <dbReference type="Proteomes" id="UP001249240"/>
    </source>
</evidence>
<dbReference type="Gene3D" id="2.40.100.20">
    <property type="match status" value="1"/>
</dbReference>
<evidence type="ECO:0000256" key="1">
    <source>
        <dbReference type="SAM" id="SignalP"/>
    </source>
</evidence>
<dbReference type="InterPro" id="IPR041183">
    <property type="entry name" value="Cyclophilin-like"/>
</dbReference>
<feature type="domain" description="Cyclophilin-like" evidence="2">
    <location>
        <begin position="48"/>
        <end position="152"/>
    </location>
</feature>
<dbReference type="RefSeq" id="WP_010743397.1">
    <property type="nucleotide sequence ID" value="NZ_BAAAXM010000027.1"/>
</dbReference>
<keyword evidence="1" id="KW-0732">Signal</keyword>
<feature type="signal peptide" evidence="1">
    <location>
        <begin position="1"/>
        <end position="26"/>
    </location>
</feature>
<dbReference type="InterPro" id="IPR029000">
    <property type="entry name" value="Cyclophilin-like_dom_sf"/>
</dbReference>
<dbReference type="EMBL" id="JARPXM010000016">
    <property type="protein sequence ID" value="MDT2539309.1"/>
    <property type="molecule type" value="Genomic_DNA"/>
</dbReference>
<dbReference type="Pfam" id="PF18050">
    <property type="entry name" value="Cyclophil_like2"/>
    <property type="match status" value="1"/>
</dbReference>
<dbReference type="SUPFAM" id="SSF50891">
    <property type="entry name" value="Cyclophilin-like"/>
    <property type="match status" value="1"/>
</dbReference>
<sequence>MKLLRKLLFIGVFCSYFVFLSGCGTADSSQEINAPSKNSKGSETIQLKMNGNDYQIDLERNTTADELHEILPEEFAMKDLHQNEKYFDLPQALPVQAEKVGKIEIGDVLLYGDQTLVIFYQNFVTSYSYTRIGRIRKPELLAEQLGSGDVVVERIQ</sequence>
<accession>A0AAW8T3E2</accession>
<evidence type="ECO:0000313" key="3">
    <source>
        <dbReference type="EMBL" id="MDT2539309.1"/>
    </source>
</evidence>
<evidence type="ECO:0000259" key="2">
    <source>
        <dbReference type="Pfam" id="PF18050"/>
    </source>
</evidence>